<evidence type="ECO:0000313" key="2">
    <source>
        <dbReference type="EMBL" id="PKK65273.1"/>
    </source>
</evidence>
<dbReference type="EMBL" id="LLXL01001296">
    <property type="protein sequence ID" value="PKK65273.1"/>
    <property type="molecule type" value="Genomic_DNA"/>
</dbReference>
<name>A0A2N1MUG5_9GLOM</name>
<reference evidence="2 3" key="2">
    <citation type="submission" date="2017-10" db="EMBL/GenBank/DDBJ databases">
        <title>Extensive intraspecific genome diversity in a model arbuscular mycorrhizal fungus.</title>
        <authorList>
            <person name="Chen E.C.H."/>
            <person name="Morin E."/>
            <person name="Baudet D."/>
            <person name="Noel J."/>
            <person name="Ndikumana S."/>
            <person name="Charron P."/>
            <person name="St-Onge C."/>
            <person name="Giorgi J."/>
            <person name="Grigoriev I.V."/>
            <person name="Roux C."/>
            <person name="Martin F.M."/>
            <person name="Corradi N."/>
        </authorList>
    </citation>
    <scope>NUCLEOTIDE SEQUENCE [LARGE SCALE GENOMIC DNA]</scope>
    <source>
        <strain evidence="2 3">C2</strain>
    </source>
</reference>
<gene>
    <name evidence="2" type="ORF">RhiirC2_786399</name>
</gene>
<evidence type="ECO:0000313" key="3">
    <source>
        <dbReference type="Proteomes" id="UP000233469"/>
    </source>
</evidence>
<proteinExistence type="predicted"/>
<keyword evidence="1" id="KW-0472">Membrane</keyword>
<dbReference type="AlphaFoldDB" id="A0A2N1MUG5"/>
<comment type="caution">
    <text evidence="2">The sequence shown here is derived from an EMBL/GenBank/DDBJ whole genome shotgun (WGS) entry which is preliminary data.</text>
</comment>
<sequence length="57" mass="6513">MQCENYQAFLKKSGNLFINFYIIFNNIGFITTLLINKPEILRKSEGLIAISICTRGV</sequence>
<dbReference type="Proteomes" id="UP000233469">
    <property type="component" value="Unassembled WGS sequence"/>
</dbReference>
<protein>
    <submittedName>
        <fullName evidence="2">Uncharacterized protein</fullName>
    </submittedName>
</protein>
<evidence type="ECO:0000256" key="1">
    <source>
        <dbReference type="SAM" id="Phobius"/>
    </source>
</evidence>
<organism evidence="2 3">
    <name type="scientific">Rhizophagus irregularis</name>
    <dbReference type="NCBI Taxonomy" id="588596"/>
    <lineage>
        <taxon>Eukaryota</taxon>
        <taxon>Fungi</taxon>
        <taxon>Fungi incertae sedis</taxon>
        <taxon>Mucoromycota</taxon>
        <taxon>Glomeromycotina</taxon>
        <taxon>Glomeromycetes</taxon>
        <taxon>Glomerales</taxon>
        <taxon>Glomeraceae</taxon>
        <taxon>Rhizophagus</taxon>
    </lineage>
</organism>
<reference evidence="2 3" key="1">
    <citation type="submission" date="2016-04" db="EMBL/GenBank/DDBJ databases">
        <title>Genome analyses suggest a sexual origin of heterokaryosis in a supposedly ancient asexual fungus.</title>
        <authorList>
            <person name="Ropars J."/>
            <person name="Sedzielewska K."/>
            <person name="Noel J."/>
            <person name="Charron P."/>
            <person name="Farinelli L."/>
            <person name="Marton T."/>
            <person name="Kruger M."/>
            <person name="Pelin A."/>
            <person name="Brachmann A."/>
            <person name="Corradi N."/>
        </authorList>
    </citation>
    <scope>NUCLEOTIDE SEQUENCE [LARGE SCALE GENOMIC DNA]</scope>
    <source>
        <strain evidence="2 3">C2</strain>
    </source>
</reference>
<feature type="transmembrane region" description="Helical" evidence="1">
    <location>
        <begin position="16"/>
        <end position="35"/>
    </location>
</feature>
<accession>A0A2N1MUG5</accession>
<keyword evidence="1" id="KW-1133">Transmembrane helix</keyword>
<keyword evidence="1" id="KW-0812">Transmembrane</keyword>